<feature type="transmembrane region" description="Helical" evidence="1">
    <location>
        <begin position="228"/>
        <end position="248"/>
    </location>
</feature>
<keyword evidence="1" id="KW-1133">Transmembrane helix</keyword>
<feature type="transmembrane region" description="Helical" evidence="1">
    <location>
        <begin position="254"/>
        <end position="271"/>
    </location>
</feature>
<feature type="transmembrane region" description="Helical" evidence="1">
    <location>
        <begin position="412"/>
        <end position="430"/>
    </location>
</feature>
<reference evidence="2 3" key="1">
    <citation type="journal article" date="2019" name="Emerg. Microbes Infect.">
        <title>Comprehensive subspecies identification of 175 nontuberculous mycobacteria species based on 7547 genomic profiles.</title>
        <authorList>
            <person name="Matsumoto Y."/>
            <person name="Kinjo T."/>
            <person name="Motooka D."/>
            <person name="Nabeya D."/>
            <person name="Jung N."/>
            <person name="Uechi K."/>
            <person name="Horii T."/>
            <person name="Iida T."/>
            <person name="Fujita J."/>
            <person name="Nakamura S."/>
        </authorList>
    </citation>
    <scope>NUCLEOTIDE SEQUENCE [LARGE SCALE GENOMIC DNA]</scope>
    <source>
        <strain evidence="2 3">JCM 12143</strain>
    </source>
</reference>
<feature type="transmembrane region" description="Helical" evidence="1">
    <location>
        <begin position="481"/>
        <end position="500"/>
    </location>
</feature>
<gene>
    <name evidence="2" type="ORF">MTER_42700</name>
</gene>
<evidence type="ECO:0000313" key="3">
    <source>
        <dbReference type="Proteomes" id="UP000467636"/>
    </source>
</evidence>
<protein>
    <submittedName>
        <fullName evidence="2">Membrane protein</fullName>
    </submittedName>
</protein>
<dbReference type="Proteomes" id="UP000467636">
    <property type="component" value="Chromosome"/>
</dbReference>
<feature type="transmembrane region" description="Helical" evidence="1">
    <location>
        <begin position="170"/>
        <end position="189"/>
    </location>
</feature>
<keyword evidence="3" id="KW-1185">Reference proteome</keyword>
<evidence type="ECO:0000256" key="1">
    <source>
        <dbReference type="SAM" id="Phobius"/>
    </source>
</evidence>
<keyword evidence="1" id="KW-0472">Membrane</keyword>
<feature type="transmembrane region" description="Helical" evidence="1">
    <location>
        <begin position="63"/>
        <end position="85"/>
    </location>
</feature>
<organism evidence="2 3">
    <name type="scientific">Mycolicibacter terrae</name>
    <dbReference type="NCBI Taxonomy" id="1788"/>
    <lineage>
        <taxon>Bacteria</taxon>
        <taxon>Bacillati</taxon>
        <taxon>Actinomycetota</taxon>
        <taxon>Actinomycetes</taxon>
        <taxon>Mycobacteriales</taxon>
        <taxon>Mycobacteriaceae</taxon>
        <taxon>Mycolicibacter</taxon>
    </lineage>
</organism>
<feature type="transmembrane region" description="Helical" evidence="1">
    <location>
        <begin position="195"/>
        <end position="216"/>
    </location>
</feature>
<feature type="transmembrane region" description="Helical" evidence="1">
    <location>
        <begin position="38"/>
        <end position="56"/>
    </location>
</feature>
<keyword evidence="1" id="KW-0812">Transmembrane</keyword>
<feature type="transmembrane region" description="Helical" evidence="1">
    <location>
        <begin position="388"/>
        <end position="406"/>
    </location>
</feature>
<name>A0AAD1I1P0_9MYCO</name>
<feature type="transmembrane region" description="Helical" evidence="1">
    <location>
        <begin position="283"/>
        <end position="310"/>
    </location>
</feature>
<feature type="transmembrane region" description="Helical" evidence="1">
    <location>
        <begin position="105"/>
        <end position="122"/>
    </location>
</feature>
<dbReference type="EMBL" id="AP022564">
    <property type="protein sequence ID" value="BBX24859.1"/>
    <property type="molecule type" value="Genomic_DNA"/>
</dbReference>
<feature type="transmembrane region" description="Helical" evidence="1">
    <location>
        <begin position="451"/>
        <end position="475"/>
    </location>
</feature>
<evidence type="ECO:0000313" key="2">
    <source>
        <dbReference type="EMBL" id="BBX24859.1"/>
    </source>
</evidence>
<dbReference type="Pfam" id="PF20176">
    <property type="entry name" value="DUF6541"/>
    <property type="match status" value="1"/>
</dbReference>
<dbReference type="AlphaFoldDB" id="A0AAD1I1P0"/>
<dbReference type="InterPro" id="IPR046671">
    <property type="entry name" value="DUF6541"/>
</dbReference>
<proteinExistence type="predicted"/>
<sequence length="651" mass="69083">MLLGFGMAAALLLLVLPGTLVAAAARLSWPVAITVGPALTYGLVGLAIVPFGAWGIPWNAGTALVTLVLVGALVGGLARGIRGWLDRRPGIHVAAPTAAAGPTPAVAAGVLLGMLLIGWAAVRGLPDWQSIPSTWDAVWHANTVRFILDTGQASPTHMGELRNVETHAPLYYPSAFHALTAVLCQLTGAAPTTGFTLAGLAASVWLFPISAALLTWNLLKRVTTTRRTAVSAATAAALSASFTALPYVEFGTAAMPNLVAYGLVVPTFTLITSVRTLRDRIPVAVLALVGVFSVHLTGGVVTVLLVAAWWLCPRDGALWNPLRSKRRDTLALAAVLVPTALLLLPQLLSVRKQAEIIAGHSFLTHEGRKSGLRDALLLHTRHLNDFPIQYTLVGLTAVGLALLAVRKVWWPLALWAVLVVGVVHSSAPFGGPAGAVVGRFTDLFYSDPRRIMAAMTLLLIPMAGIGLAALVSLVARGRLQGVLTGALLVGATVGLAWHYLPRHAFLFGDKYDSVMVDARDLEAFAYLAALPGARDTVIGNANVDGSAWMYAVADLHPLWTHYDYPQQQGPGPQRFIFWAYADDADTDPRVAQAIHALNIRYVLISSPTVRGFSLPDGLVSLEKSRSWAKIYDNGGASIYEWQGGGDVEHGQ</sequence>
<accession>A0AAD1I1P0</accession>